<reference evidence="2 3" key="1">
    <citation type="submission" date="2016-11" db="EMBL/GenBank/DDBJ databases">
        <authorList>
            <person name="Jaros S."/>
            <person name="Januszkiewicz K."/>
            <person name="Wedrychowicz H."/>
        </authorList>
    </citation>
    <scope>NUCLEOTIDE SEQUENCE [LARGE SCALE GENOMIC DNA]</scope>
    <source>
        <strain evidence="2 3">ATCC 23634</strain>
    </source>
</reference>
<dbReference type="InterPro" id="IPR044922">
    <property type="entry name" value="DUF2063_N_sf"/>
</dbReference>
<dbReference type="OrthoDB" id="4146344at2"/>
<protein>
    <submittedName>
        <fullName evidence="2">Putative DNA-binding domain-containing protein</fullName>
    </submittedName>
</protein>
<proteinExistence type="predicted"/>
<organism evidence="2 3">
    <name type="scientific">Devosia enhydra</name>
    <dbReference type="NCBI Taxonomy" id="665118"/>
    <lineage>
        <taxon>Bacteria</taxon>
        <taxon>Pseudomonadati</taxon>
        <taxon>Pseudomonadota</taxon>
        <taxon>Alphaproteobacteria</taxon>
        <taxon>Hyphomicrobiales</taxon>
        <taxon>Devosiaceae</taxon>
        <taxon>Devosia</taxon>
    </lineage>
</organism>
<dbReference type="GO" id="GO:0003677">
    <property type="term" value="F:DNA binding"/>
    <property type="evidence" value="ECO:0007669"/>
    <property type="project" value="UniProtKB-KW"/>
</dbReference>
<keyword evidence="2" id="KW-0238">DNA-binding</keyword>
<gene>
    <name evidence="2" type="ORF">SAMN02983003_1695</name>
</gene>
<sequence length="251" mass="26343">MSAQHAFASALVSPDLPPPAGLTTRGGPVDPLRFAVYRNTVHVTLVRALEARFPVTRRVVGAEFFAGMARLHVGHCKPGSPLLARYGDDFPAFVESFPPAAGLPWLPDLMALECAWTQSYHAAESLPLTLQDLACFPTDRLPDLAFVAHPATRLIVSGWPVGSIWSAHQVEPVAPISAREAETVLVTRPDADVTLRVLPSGDKAFADALIAGRTIGAAATASPPADIGAALIGLVTSGAFTSAHLAEETSS</sequence>
<evidence type="ECO:0000313" key="2">
    <source>
        <dbReference type="EMBL" id="SFZ83523.1"/>
    </source>
</evidence>
<dbReference type="Gene3D" id="1.10.150.690">
    <property type="entry name" value="DUF2063"/>
    <property type="match status" value="1"/>
</dbReference>
<keyword evidence="3" id="KW-1185">Reference proteome</keyword>
<dbReference type="Pfam" id="PF09836">
    <property type="entry name" value="DUF2063"/>
    <property type="match status" value="1"/>
</dbReference>
<name>A0A1K2HWT6_9HYPH</name>
<dbReference type="EMBL" id="FPKU01000001">
    <property type="protein sequence ID" value="SFZ83523.1"/>
    <property type="molecule type" value="Genomic_DNA"/>
</dbReference>
<dbReference type="STRING" id="665118.SAMN02983003_1695"/>
<evidence type="ECO:0000259" key="1">
    <source>
        <dbReference type="Pfam" id="PF09836"/>
    </source>
</evidence>
<dbReference type="InterPro" id="IPR018640">
    <property type="entry name" value="DUF2063"/>
</dbReference>
<dbReference type="AlphaFoldDB" id="A0A1K2HWT6"/>
<feature type="domain" description="Putative DNA-binding" evidence="1">
    <location>
        <begin position="3"/>
        <end position="94"/>
    </location>
</feature>
<dbReference type="RefSeq" id="WP_072340860.1">
    <property type="nucleotide sequence ID" value="NZ_FPKU01000001.1"/>
</dbReference>
<accession>A0A1K2HWT6</accession>
<evidence type="ECO:0000313" key="3">
    <source>
        <dbReference type="Proteomes" id="UP000183447"/>
    </source>
</evidence>
<dbReference type="Proteomes" id="UP000183447">
    <property type="component" value="Unassembled WGS sequence"/>
</dbReference>